<reference evidence="8" key="1">
    <citation type="journal article" date="2011" name="Proc. Natl. Acad. Sci. U.S.A.">
        <title>Genomic insights into the physiology and ecology of the marine filamentous cyanobacterium Lyngbya majuscula.</title>
        <authorList>
            <person name="Jones A.C."/>
            <person name="Monroe E.A."/>
            <person name="Podell S."/>
            <person name="Hess W.R."/>
            <person name="Klages S."/>
            <person name="Esquenazi E."/>
            <person name="Niessen S."/>
            <person name="Hoover H."/>
            <person name="Rothmann M."/>
            <person name="Lasken R.S."/>
            <person name="Yates J.R.III."/>
            <person name="Reinhardt R."/>
            <person name="Kube M."/>
            <person name="Burkart M.D."/>
            <person name="Allen E.E."/>
            <person name="Dorrestein P.C."/>
            <person name="Gerwick W.H."/>
            <person name="Gerwick L."/>
        </authorList>
    </citation>
    <scope>NUCLEOTIDE SEQUENCE [LARGE SCALE GENOMIC DNA]</scope>
    <source>
        <strain evidence="8">3L</strain>
    </source>
</reference>
<dbReference type="AlphaFoldDB" id="F4XN63"/>
<evidence type="ECO:0000313" key="8">
    <source>
        <dbReference type="Proteomes" id="UP000003959"/>
    </source>
</evidence>
<comment type="subcellular location">
    <subcellularLocation>
        <location evidence="1">Cell envelope</location>
    </subcellularLocation>
</comment>
<keyword evidence="4" id="KW-1133">Transmembrane helix</keyword>
<evidence type="ECO:0000259" key="6">
    <source>
        <dbReference type="Pfam" id="PF25990"/>
    </source>
</evidence>
<dbReference type="HOGENOM" id="CLU_029699_0_0_3"/>
<dbReference type="Gene3D" id="2.40.30.170">
    <property type="match status" value="1"/>
</dbReference>
<evidence type="ECO:0000256" key="4">
    <source>
        <dbReference type="SAM" id="Phobius"/>
    </source>
</evidence>
<organism evidence="7 8">
    <name type="scientific">Moorena producens 3L</name>
    <dbReference type="NCBI Taxonomy" id="489825"/>
    <lineage>
        <taxon>Bacteria</taxon>
        <taxon>Bacillati</taxon>
        <taxon>Cyanobacteriota</taxon>
        <taxon>Cyanophyceae</taxon>
        <taxon>Coleofasciculales</taxon>
        <taxon>Coleofasciculaceae</taxon>
        <taxon>Moorena</taxon>
    </lineage>
</organism>
<keyword evidence="4" id="KW-0472">Membrane</keyword>
<evidence type="ECO:0000313" key="7">
    <source>
        <dbReference type="EMBL" id="EGJ34122.1"/>
    </source>
</evidence>
<gene>
    <name evidence="7" type="ORF">LYNGBM3L_21250</name>
</gene>
<accession>F4XN63</accession>
<name>F4XN63_9CYAN</name>
<dbReference type="InterPro" id="IPR058636">
    <property type="entry name" value="Beta-barrel_YknX"/>
</dbReference>
<dbReference type="InterPro" id="IPR058627">
    <property type="entry name" value="MdtA-like_C"/>
</dbReference>
<feature type="coiled-coil region" evidence="3">
    <location>
        <begin position="116"/>
        <end position="293"/>
    </location>
</feature>
<evidence type="ECO:0000256" key="3">
    <source>
        <dbReference type="SAM" id="Coils"/>
    </source>
</evidence>
<dbReference type="Pfam" id="PF25990">
    <property type="entry name" value="Beta-barrel_YknX"/>
    <property type="match status" value="1"/>
</dbReference>
<dbReference type="EMBL" id="GL890840">
    <property type="protein sequence ID" value="EGJ34122.1"/>
    <property type="molecule type" value="Genomic_DNA"/>
</dbReference>
<keyword evidence="2 3" id="KW-0175">Coiled coil</keyword>
<dbReference type="RefSeq" id="WP_008181246.1">
    <property type="nucleotide sequence ID" value="NZ_GL890840.1"/>
</dbReference>
<sequence length="492" mass="54139">MKTVADRTRAKQKFKSGVKWIGWSGMLTIATAGGLLLYNWNQNRPSEPVEVSLLAVEEDYLEEVINESGTMELGGQQTLQSPVDGTVEQILVGVGNSVALGQTLVILRDPERQTALAQQQLEIQKQELKLERNRQKTIEASQKLTVAQKELQALAFQEVEMRKQELQLARNREKVLELTAKLNAAQRELQESEVLLQKGFIPENELQQQKDQILTIKSQLRDAELAVDTTVLELQSLQQQRQSKQRELSNQVLTAEAQLQDAQSQVSTDTHELERLRLERKKIEEEIQKNLVKATLNGTVLEINVKVGEVVKLGDALLTLGNPSQGIVKLQLSPLDAVRVQVNQIARVRVIGPNAKSFTGRVQSVSKLATTSNNNGEKGKSSGQATVTATIKLDRPSKTLIPGSKLDVEIIVAARQNVVVLDTDVIQNSGANAFVWVRDTQGKVQKRSVTLGLEALTKVEVTSGLRPGDVIVLPPTGSSLNPGMPVIPKAEQ</sequence>
<dbReference type="OrthoDB" id="526337at2"/>
<proteinExistence type="predicted"/>
<dbReference type="Gene3D" id="2.40.420.20">
    <property type="match status" value="1"/>
</dbReference>
<feature type="domain" description="YknX-like beta-barrel" evidence="6">
    <location>
        <begin position="327"/>
        <end position="410"/>
    </location>
</feature>
<evidence type="ECO:0000259" key="5">
    <source>
        <dbReference type="Pfam" id="PF25967"/>
    </source>
</evidence>
<dbReference type="eggNOG" id="COG0845">
    <property type="taxonomic scope" value="Bacteria"/>
</dbReference>
<evidence type="ECO:0000256" key="1">
    <source>
        <dbReference type="ARBA" id="ARBA00004196"/>
    </source>
</evidence>
<dbReference type="InterPro" id="IPR050465">
    <property type="entry name" value="UPF0194_transport"/>
</dbReference>
<dbReference type="PANTHER" id="PTHR32347">
    <property type="entry name" value="EFFLUX SYSTEM COMPONENT YKNX-RELATED"/>
    <property type="match status" value="1"/>
</dbReference>
<keyword evidence="4" id="KW-0812">Transmembrane</keyword>
<feature type="transmembrane region" description="Helical" evidence="4">
    <location>
        <begin position="20"/>
        <end position="40"/>
    </location>
</feature>
<evidence type="ECO:0000256" key="2">
    <source>
        <dbReference type="ARBA" id="ARBA00023054"/>
    </source>
</evidence>
<keyword evidence="8" id="KW-1185">Reference proteome</keyword>
<protein>
    <submittedName>
        <fullName evidence="7">RND family efflux transporter, MFP subunit</fullName>
    </submittedName>
</protein>
<dbReference type="Proteomes" id="UP000003959">
    <property type="component" value="Unassembled WGS sequence"/>
</dbReference>
<dbReference type="Gene3D" id="2.40.50.100">
    <property type="match status" value="2"/>
</dbReference>
<dbReference type="GO" id="GO:0030313">
    <property type="term" value="C:cell envelope"/>
    <property type="evidence" value="ECO:0007669"/>
    <property type="project" value="UniProtKB-SubCell"/>
</dbReference>
<dbReference type="Pfam" id="PF25967">
    <property type="entry name" value="RND-MFP_C"/>
    <property type="match status" value="1"/>
</dbReference>
<feature type="domain" description="Multidrug resistance protein MdtA-like C-terminal permuted SH3" evidence="5">
    <location>
        <begin position="425"/>
        <end position="472"/>
    </location>
</feature>